<proteinExistence type="predicted"/>
<comment type="caution">
    <text evidence="1">The sequence shown here is derived from an EMBL/GenBank/DDBJ whole genome shotgun (WGS) entry which is preliminary data.</text>
</comment>
<dbReference type="Proteomes" id="UP001165064">
    <property type="component" value="Unassembled WGS sequence"/>
</dbReference>
<evidence type="ECO:0000313" key="1">
    <source>
        <dbReference type="EMBL" id="GME81838.1"/>
    </source>
</evidence>
<dbReference type="EMBL" id="BSXS01003725">
    <property type="protein sequence ID" value="GME81838.1"/>
    <property type="molecule type" value="Genomic_DNA"/>
</dbReference>
<sequence>MRHCQHHLRQHQQPQRYITKIKTIYSHPQVWSQCNKFLHDYNLDNNLKTSKIDTSSTSKAVEKLTQLPPDSQSRLETAAIASSTASEIHRVPILKHNIEDHSGNTTRFLVLGQTQNQQQQQTHTESQVQLQLQSETSNKKIHLLTFIIRKNDNFGSLCDILAVFKKHNLNLQTITTRPSVVSSWRYVFFVEVWSNNNEDDNKDDDKELDTVIDELSSNELVLDLTVIGSFYRSKKYFEMIAA</sequence>
<protein>
    <submittedName>
        <fullName evidence="1">Unnamed protein product</fullName>
    </submittedName>
</protein>
<gene>
    <name evidence="1" type="ORF">Amon02_000516500</name>
</gene>
<evidence type="ECO:0000313" key="2">
    <source>
        <dbReference type="Proteomes" id="UP001165064"/>
    </source>
</evidence>
<accession>A0ACB5T5A0</accession>
<name>A0ACB5T5A0_AMBMO</name>
<keyword evidence="2" id="KW-1185">Reference proteome</keyword>
<organism evidence="1 2">
    <name type="scientific">Ambrosiozyma monospora</name>
    <name type="common">Yeast</name>
    <name type="synonym">Endomycopsis monosporus</name>
    <dbReference type="NCBI Taxonomy" id="43982"/>
    <lineage>
        <taxon>Eukaryota</taxon>
        <taxon>Fungi</taxon>
        <taxon>Dikarya</taxon>
        <taxon>Ascomycota</taxon>
        <taxon>Saccharomycotina</taxon>
        <taxon>Pichiomycetes</taxon>
        <taxon>Pichiales</taxon>
        <taxon>Pichiaceae</taxon>
        <taxon>Ambrosiozyma</taxon>
    </lineage>
</organism>
<reference evidence="1" key="1">
    <citation type="submission" date="2023-04" db="EMBL/GenBank/DDBJ databases">
        <title>Ambrosiozyma monospora NBRC 10751.</title>
        <authorList>
            <person name="Ichikawa N."/>
            <person name="Sato H."/>
            <person name="Tonouchi N."/>
        </authorList>
    </citation>
    <scope>NUCLEOTIDE SEQUENCE</scope>
    <source>
        <strain evidence="1">NBRC 10751</strain>
    </source>
</reference>